<feature type="transmembrane region" description="Helical" evidence="1">
    <location>
        <begin position="174"/>
        <end position="192"/>
    </location>
</feature>
<feature type="transmembrane region" description="Helical" evidence="1">
    <location>
        <begin position="12"/>
        <end position="32"/>
    </location>
</feature>
<name>A0ABS3S1U4_9ACTN</name>
<protein>
    <recommendedName>
        <fullName evidence="4">DUF3592 domain-containing protein</fullName>
    </recommendedName>
</protein>
<keyword evidence="3" id="KW-1185">Reference proteome</keyword>
<sequence length="203" mass="21040">MPAALAAPWRAARTLGIAVLGLLAASAAYLWWSLTAAALLAIAGIVCGVVALAALYESRRPLRFKGVPLVLGCLALIALYVVGVVAARDVALTLAGTEDNAVVAKVWKTRDPKRTSPEYHCTLHRSDGTAIPREFASNCEGLEAGDTLPVVLDPGGRLPPVRGPKSEMSTTGELQAMAVAGLVVLVAVAAGSPPARERAARRT</sequence>
<feature type="transmembrane region" description="Helical" evidence="1">
    <location>
        <begin position="68"/>
        <end position="87"/>
    </location>
</feature>
<accession>A0ABS3S1U4</accession>
<feature type="transmembrane region" description="Helical" evidence="1">
    <location>
        <begin position="38"/>
        <end position="56"/>
    </location>
</feature>
<dbReference type="RefSeq" id="WP_208247636.1">
    <property type="nucleotide sequence ID" value="NZ_JAGEPF010000024.1"/>
</dbReference>
<keyword evidence="1" id="KW-0472">Membrane</keyword>
<evidence type="ECO:0000313" key="3">
    <source>
        <dbReference type="Proteomes" id="UP000680206"/>
    </source>
</evidence>
<comment type="caution">
    <text evidence="2">The sequence shown here is derived from an EMBL/GenBank/DDBJ whole genome shotgun (WGS) entry which is preliminary data.</text>
</comment>
<keyword evidence="1" id="KW-0812">Transmembrane</keyword>
<evidence type="ECO:0000256" key="1">
    <source>
        <dbReference type="SAM" id="Phobius"/>
    </source>
</evidence>
<evidence type="ECO:0000313" key="2">
    <source>
        <dbReference type="EMBL" id="MBO2462932.1"/>
    </source>
</evidence>
<keyword evidence="1" id="KW-1133">Transmembrane helix</keyword>
<evidence type="ECO:0008006" key="4">
    <source>
        <dbReference type="Google" id="ProtNLM"/>
    </source>
</evidence>
<reference evidence="2 3" key="1">
    <citation type="submission" date="2021-03" db="EMBL/GenBank/DDBJ databases">
        <title>Actinomadura violae sp. nov., isolated from lichen in Thailand.</title>
        <authorList>
            <person name="Kanchanasin P."/>
            <person name="Saeng-In P."/>
            <person name="Phongsopitanun W."/>
            <person name="Yuki M."/>
            <person name="Kudo T."/>
            <person name="Ohkuma M."/>
            <person name="Tanasupawat S."/>
        </authorList>
    </citation>
    <scope>NUCLEOTIDE SEQUENCE [LARGE SCALE GENOMIC DNA]</scope>
    <source>
        <strain evidence="2 3">LCR2-06</strain>
    </source>
</reference>
<organism evidence="2 3">
    <name type="scientific">Actinomadura violacea</name>
    <dbReference type="NCBI Taxonomy" id="2819934"/>
    <lineage>
        <taxon>Bacteria</taxon>
        <taxon>Bacillati</taxon>
        <taxon>Actinomycetota</taxon>
        <taxon>Actinomycetes</taxon>
        <taxon>Streptosporangiales</taxon>
        <taxon>Thermomonosporaceae</taxon>
        <taxon>Actinomadura</taxon>
    </lineage>
</organism>
<dbReference type="Proteomes" id="UP000680206">
    <property type="component" value="Unassembled WGS sequence"/>
</dbReference>
<gene>
    <name evidence="2" type="ORF">J4709_35725</name>
</gene>
<dbReference type="EMBL" id="JAGEPF010000024">
    <property type="protein sequence ID" value="MBO2462932.1"/>
    <property type="molecule type" value="Genomic_DNA"/>
</dbReference>
<proteinExistence type="predicted"/>